<evidence type="ECO:0000256" key="1">
    <source>
        <dbReference type="SAM" id="MobiDB-lite"/>
    </source>
</evidence>
<accession>A0A4Y7J7D2</accession>
<proteinExistence type="predicted"/>
<gene>
    <name evidence="2" type="ORF">C5167_014529</name>
</gene>
<dbReference type="AlphaFoldDB" id="A0A4Y7J7D2"/>
<reference evidence="2 3" key="1">
    <citation type="journal article" date="2018" name="Science">
        <title>The opium poppy genome and morphinan production.</title>
        <authorList>
            <person name="Guo L."/>
            <person name="Winzer T."/>
            <person name="Yang X."/>
            <person name="Li Y."/>
            <person name="Ning Z."/>
            <person name="He Z."/>
            <person name="Teodor R."/>
            <person name="Lu Y."/>
            <person name="Bowser T.A."/>
            <person name="Graham I.A."/>
            <person name="Ye K."/>
        </authorList>
    </citation>
    <scope>NUCLEOTIDE SEQUENCE [LARGE SCALE GENOMIC DNA]</scope>
    <source>
        <strain evidence="3">cv. HN1</strain>
        <tissue evidence="2">Leaves</tissue>
    </source>
</reference>
<dbReference type="EMBL" id="CM010717">
    <property type="protein sequence ID" value="RZC55678.1"/>
    <property type="molecule type" value="Genomic_DNA"/>
</dbReference>
<dbReference type="Gramene" id="RZC55678">
    <property type="protein sequence ID" value="RZC55678"/>
    <property type="gene ID" value="C5167_014529"/>
</dbReference>
<keyword evidence="3" id="KW-1185">Reference proteome</keyword>
<name>A0A4Y7J7D2_PAPSO</name>
<feature type="region of interest" description="Disordered" evidence="1">
    <location>
        <begin position="1"/>
        <end position="43"/>
    </location>
</feature>
<organism evidence="2 3">
    <name type="scientific">Papaver somniferum</name>
    <name type="common">Opium poppy</name>
    <dbReference type="NCBI Taxonomy" id="3469"/>
    <lineage>
        <taxon>Eukaryota</taxon>
        <taxon>Viridiplantae</taxon>
        <taxon>Streptophyta</taxon>
        <taxon>Embryophyta</taxon>
        <taxon>Tracheophyta</taxon>
        <taxon>Spermatophyta</taxon>
        <taxon>Magnoliopsida</taxon>
        <taxon>Ranunculales</taxon>
        <taxon>Papaveraceae</taxon>
        <taxon>Papaveroideae</taxon>
        <taxon>Papaver</taxon>
    </lineage>
</organism>
<dbReference type="Proteomes" id="UP000316621">
    <property type="component" value="Chromosome 3"/>
</dbReference>
<evidence type="ECO:0000313" key="2">
    <source>
        <dbReference type="EMBL" id="RZC55678.1"/>
    </source>
</evidence>
<sequence>MSPMLLSWGHPISPKCDQIPLQPGYPRGNKSKGDSKTVVNLQE</sequence>
<evidence type="ECO:0000313" key="3">
    <source>
        <dbReference type="Proteomes" id="UP000316621"/>
    </source>
</evidence>
<protein>
    <submittedName>
        <fullName evidence="2">Uncharacterized protein</fullName>
    </submittedName>
</protein>